<dbReference type="Proteomes" id="UP000009352">
    <property type="component" value="Unassembled WGS sequence"/>
</dbReference>
<gene>
    <name evidence="2" type="ORF">LRHMDP3_1125</name>
</gene>
<dbReference type="AlphaFoldDB" id="A0AB33XUP9"/>
<dbReference type="InterPro" id="IPR000182">
    <property type="entry name" value="GNAT_dom"/>
</dbReference>
<dbReference type="EMBL" id="AMQX01000005">
    <property type="protein sequence ID" value="EKS51400.1"/>
    <property type="molecule type" value="Genomic_DNA"/>
</dbReference>
<proteinExistence type="predicted"/>
<sequence>MLKIRRFRSEDAQEVAAVVAQTLRISNRADYSQAYLEASIQRMNPAFFIKKAKQTHFYLVCEGDKIVGTGAIGPYWGSETEFSFFDIFVLPAYQKRGIGKLMIQTLEHDPYFKKAHRVEIPASITAVNFYRHMGYAFKNGVQWWMINSFIDWKSFRSGINTVLCELKLVSVGVSVKGRI</sequence>
<reference evidence="2 3" key="1">
    <citation type="journal article" date="2013" name="Genome Announc.">
        <title>Draft Genome Sequence of Staphylococcus simulans UMC-CNS-990, Isolated from a Case of Chronic Bovine Mastitis.</title>
        <authorList>
            <person name="Calcutt M.J."/>
            <person name="Foecking M.F."/>
            <person name="Hsieh H.Y."/>
            <person name="Perry J."/>
            <person name="Stewart G.C."/>
            <person name="Middleton J.R."/>
        </authorList>
    </citation>
    <scope>NUCLEOTIDE SEQUENCE [LARGE SCALE GENOMIC DNA]</scope>
    <source>
        <strain evidence="2 3">LRHMDP3</strain>
    </source>
</reference>
<evidence type="ECO:0000259" key="1">
    <source>
        <dbReference type="PROSITE" id="PS51186"/>
    </source>
</evidence>
<protein>
    <submittedName>
        <fullName evidence="2">Acetyltransferase, GNAT family</fullName>
    </submittedName>
</protein>
<dbReference type="Pfam" id="PF00583">
    <property type="entry name" value="Acetyltransf_1"/>
    <property type="match status" value="1"/>
</dbReference>
<dbReference type="GO" id="GO:0016747">
    <property type="term" value="F:acyltransferase activity, transferring groups other than amino-acyl groups"/>
    <property type="evidence" value="ECO:0007669"/>
    <property type="project" value="InterPro"/>
</dbReference>
<comment type="caution">
    <text evidence="2">The sequence shown here is derived from an EMBL/GenBank/DDBJ whole genome shotgun (WGS) entry which is preliminary data.</text>
</comment>
<dbReference type="PROSITE" id="PS51186">
    <property type="entry name" value="GNAT"/>
    <property type="match status" value="1"/>
</dbReference>
<dbReference type="InterPro" id="IPR016181">
    <property type="entry name" value="Acyl_CoA_acyltransferase"/>
</dbReference>
<dbReference type="SUPFAM" id="SSF55729">
    <property type="entry name" value="Acyl-CoA N-acyltransferases (Nat)"/>
    <property type="match status" value="1"/>
</dbReference>
<accession>A0AB33XUP9</accession>
<dbReference type="CDD" id="cd04301">
    <property type="entry name" value="NAT_SF"/>
    <property type="match status" value="1"/>
</dbReference>
<feature type="domain" description="N-acetyltransferase" evidence="1">
    <location>
        <begin position="2"/>
        <end position="156"/>
    </location>
</feature>
<dbReference type="Gene3D" id="3.40.630.30">
    <property type="match status" value="1"/>
</dbReference>
<evidence type="ECO:0000313" key="2">
    <source>
        <dbReference type="EMBL" id="EKS51400.1"/>
    </source>
</evidence>
<organism evidence="2 3">
    <name type="scientific">Lacticaseibacillus rhamnosus LRHMDP3</name>
    <dbReference type="NCBI Taxonomy" id="1203259"/>
    <lineage>
        <taxon>Bacteria</taxon>
        <taxon>Bacillati</taxon>
        <taxon>Bacillota</taxon>
        <taxon>Bacilli</taxon>
        <taxon>Lactobacillales</taxon>
        <taxon>Lactobacillaceae</taxon>
        <taxon>Lacticaseibacillus</taxon>
    </lineage>
</organism>
<name>A0AB33XUP9_LACRH</name>
<evidence type="ECO:0000313" key="3">
    <source>
        <dbReference type="Proteomes" id="UP000009352"/>
    </source>
</evidence>